<dbReference type="EMBL" id="JAGEPF010000019">
    <property type="protein sequence ID" value="MBO2461967.1"/>
    <property type="molecule type" value="Genomic_DNA"/>
</dbReference>
<feature type="domain" description="Nitroreductase" evidence="3">
    <location>
        <begin position="8"/>
        <end position="169"/>
    </location>
</feature>
<accession>A0ABS3RYY8</accession>
<keyword evidence="5" id="KW-1185">Reference proteome</keyword>
<dbReference type="InterPro" id="IPR000415">
    <property type="entry name" value="Nitroreductase-like"/>
</dbReference>
<dbReference type="CDD" id="cd02062">
    <property type="entry name" value="Nitro_FMN_reductase"/>
    <property type="match status" value="1"/>
</dbReference>
<evidence type="ECO:0000256" key="2">
    <source>
        <dbReference type="ARBA" id="ARBA00023002"/>
    </source>
</evidence>
<evidence type="ECO:0000256" key="1">
    <source>
        <dbReference type="ARBA" id="ARBA00007118"/>
    </source>
</evidence>
<dbReference type="InterPro" id="IPR029479">
    <property type="entry name" value="Nitroreductase"/>
</dbReference>
<evidence type="ECO:0000313" key="4">
    <source>
        <dbReference type="EMBL" id="MBO2461967.1"/>
    </source>
</evidence>
<comment type="similarity">
    <text evidence="1">Belongs to the nitroreductase family.</text>
</comment>
<comment type="caution">
    <text evidence="4">The sequence shown here is derived from an EMBL/GenBank/DDBJ whole genome shotgun (WGS) entry which is preliminary data.</text>
</comment>
<dbReference type="PANTHER" id="PTHR43673:SF10">
    <property type="entry name" value="NADH DEHYDROGENASE_NAD(P)H NITROREDUCTASE XCC3605-RELATED"/>
    <property type="match status" value="1"/>
</dbReference>
<keyword evidence="2" id="KW-0560">Oxidoreductase</keyword>
<dbReference type="PANTHER" id="PTHR43673">
    <property type="entry name" value="NAD(P)H NITROREDUCTASE YDGI-RELATED"/>
    <property type="match status" value="1"/>
</dbReference>
<sequence length="209" mass="23081">MDFDDVLAARRMVRRYRRDPVPAEAVQRIAAMVRKAPSGGFSQGHRLIVVTDPATRARIAELAQEPVYTRDGEPPWLSVAPVLMVLGICEDDYHARYTKPDKLIDGREMEWPAPYWWVDSGALLMLIQLAAINEGLASGFATVPAKDELAALLDVPPEIAIVGVITIGYARADAVRPADTARLRSMRRPFGDLVRHGSWKDGARPAETP</sequence>
<reference evidence="4 5" key="1">
    <citation type="submission" date="2021-03" db="EMBL/GenBank/DDBJ databases">
        <title>Actinomadura violae sp. nov., isolated from lichen in Thailand.</title>
        <authorList>
            <person name="Kanchanasin P."/>
            <person name="Saeng-In P."/>
            <person name="Phongsopitanun W."/>
            <person name="Yuki M."/>
            <person name="Kudo T."/>
            <person name="Ohkuma M."/>
            <person name="Tanasupawat S."/>
        </authorList>
    </citation>
    <scope>NUCLEOTIDE SEQUENCE [LARGE SCALE GENOMIC DNA]</scope>
    <source>
        <strain evidence="4 5">LCR2-06</strain>
    </source>
</reference>
<dbReference type="RefSeq" id="WP_208245751.1">
    <property type="nucleotide sequence ID" value="NZ_JAGEPF010000019.1"/>
</dbReference>
<evidence type="ECO:0000313" key="5">
    <source>
        <dbReference type="Proteomes" id="UP000680206"/>
    </source>
</evidence>
<protein>
    <submittedName>
        <fullName evidence="4">Nitroreductase family protein</fullName>
    </submittedName>
</protein>
<proteinExistence type="inferred from homology"/>
<dbReference type="Gene3D" id="3.40.109.10">
    <property type="entry name" value="NADH Oxidase"/>
    <property type="match status" value="1"/>
</dbReference>
<gene>
    <name evidence="4" type="ORF">J4709_30780</name>
</gene>
<dbReference type="Pfam" id="PF00881">
    <property type="entry name" value="Nitroreductase"/>
    <property type="match status" value="1"/>
</dbReference>
<name>A0ABS3RYY8_9ACTN</name>
<dbReference type="SUPFAM" id="SSF55469">
    <property type="entry name" value="FMN-dependent nitroreductase-like"/>
    <property type="match status" value="1"/>
</dbReference>
<dbReference type="Proteomes" id="UP000680206">
    <property type="component" value="Unassembled WGS sequence"/>
</dbReference>
<evidence type="ECO:0000259" key="3">
    <source>
        <dbReference type="Pfam" id="PF00881"/>
    </source>
</evidence>
<organism evidence="4 5">
    <name type="scientific">Actinomadura violacea</name>
    <dbReference type="NCBI Taxonomy" id="2819934"/>
    <lineage>
        <taxon>Bacteria</taxon>
        <taxon>Bacillati</taxon>
        <taxon>Actinomycetota</taxon>
        <taxon>Actinomycetes</taxon>
        <taxon>Streptosporangiales</taxon>
        <taxon>Thermomonosporaceae</taxon>
        <taxon>Actinomadura</taxon>
    </lineage>
</organism>